<dbReference type="EMBL" id="CP036339">
    <property type="protein sequence ID" value="QDT71752.1"/>
    <property type="molecule type" value="Genomic_DNA"/>
</dbReference>
<reference evidence="1 2" key="1">
    <citation type="submission" date="2019-02" db="EMBL/GenBank/DDBJ databases">
        <title>Deep-cultivation of Planctomycetes and their phenomic and genomic characterization uncovers novel biology.</title>
        <authorList>
            <person name="Wiegand S."/>
            <person name="Jogler M."/>
            <person name="Boedeker C."/>
            <person name="Pinto D."/>
            <person name="Vollmers J."/>
            <person name="Rivas-Marin E."/>
            <person name="Kohn T."/>
            <person name="Peeters S.H."/>
            <person name="Heuer A."/>
            <person name="Rast P."/>
            <person name="Oberbeckmann S."/>
            <person name="Bunk B."/>
            <person name="Jeske O."/>
            <person name="Meyerdierks A."/>
            <person name="Storesund J.E."/>
            <person name="Kallscheuer N."/>
            <person name="Luecker S."/>
            <person name="Lage O.M."/>
            <person name="Pohl T."/>
            <person name="Merkel B.J."/>
            <person name="Hornburger P."/>
            <person name="Mueller R.-W."/>
            <person name="Bruemmer F."/>
            <person name="Labrenz M."/>
            <person name="Spormann A.M."/>
            <person name="Op den Camp H."/>
            <person name="Overmann J."/>
            <person name="Amann R."/>
            <person name="Jetten M.S.M."/>
            <person name="Mascher T."/>
            <person name="Medema M.H."/>
            <person name="Devos D.P."/>
            <person name="Kaster A.-K."/>
            <person name="Ovreas L."/>
            <person name="Rohde M."/>
            <person name="Galperin M.Y."/>
            <person name="Jogler C."/>
        </authorList>
    </citation>
    <scope>NUCLEOTIDE SEQUENCE [LARGE SCALE GENOMIC DNA]</scope>
    <source>
        <strain evidence="1 2">I41</strain>
    </source>
</reference>
<evidence type="ECO:0000313" key="2">
    <source>
        <dbReference type="Proteomes" id="UP000317909"/>
    </source>
</evidence>
<organism evidence="1 2">
    <name type="scientific">Lacipirellula limnantheis</name>
    <dbReference type="NCBI Taxonomy" id="2528024"/>
    <lineage>
        <taxon>Bacteria</taxon>
        <taxon>Pseudomonadati</taxon>
        <taxon>Planctomycetota</taxon>
        <taxon>Planctomycetia</taxon>
        <taxon>Pirellulales</taxon>
        <taxon>Lacipirellulaceae</taxon>
        <taxon>Lacipirellula</taxon>
    </lineage>
</organism>
<dbReference type="RefSeq" id="WP_145431265.1">
    <property type="nucleotide sequence ID" value="NZ_CP036339.1"/>
</dbReference>
<accession>A0A517TTR2</accession>
<evidence type="ECO:0000313" key="1">
    <source>
        <dbReference type="EMBL" id="QDT71752.1"/>
    </source>
</evidence>
<dbReference type="Proteomes" id="UP000317909">
    <property type="component" value="Chromosome"/>
</dbReference>
<protein>
    <submittedName>
        <fullName evidence="1">Uncharacterized protein</fullName>
    </submittedName>
</protein>
<dbReference type="AlphaFoldDB" id="A0A517TTR2"/>
<name>A0A517TTR2_9BACT</name>
<dbReference type="OrthoDB" id="258484at2"/>
<dbReference type="KEGG" id="llh:I41_09120"/>
<keyword evidence="2" id="KW-1185">Reference proteome</keyword>
<sequence length="329" mass="35799">MPPPSRAHLIRAAGRIAAQRQPPPAAVDDLPLASWQRVQRCYDLIVAAQQREWRYAARQSRDRLRRSLADLRRQLDELDGQLAGSGPGYSPSLRDLYEDLAALAAEFPDFSLDMAQATISVVTEPIVLEGVDLGRFEIELSWRELGSRSAAYLVRALEERSAASDSSLVHPHVRDEQLCEGEAHAAIRRALSSGRILDFFVIVAQTLATYNAQSAYLTLDRWEGISCADCGATTDDDGRSSCERCNADLCDDCSYGCSDCGRTACSACGASCAECRQHCCHSCLSPCSICQQRFCEGDLDEGECAACRAEAAAEDSHQPLCLGQTSLPA</sequence>
<proteinExistence type="predicted"/>
<gene>
    <name evidence="1" type="ORF">I41_09120</name>
</gene>